<dbReference type="PANTHER" id="PTHR12709">
    <property type="entry name" value="DNA-DIRECTED RNA POLYMERASE II, III"/>
    <property type="match status" value="1"/>
</dbReference>
<dbReference type="Gene3D" id="2.40.50.140">
    <property type="entry name" value="Nucleic acid-binding proteins"/>
    <property type="match status" value="1"/>
</dbReference>
<evidence type="ECO:0000313" key="6">
    <source>
        <dbReference type="EMBL" id="HFQ78286.1"/>
    </source>
</evidence>
<protein>
    <recommendedName>
        <fullName evidence="4">DNA-directed RNA polymerase subunit Rpo7</fullName>
        <ecNumber evidence="4">2.7.7.6</ecNumber>
    </recommendedName>
    <alternativeName>
        <fullName evidence="4">DNA-directed RNA polymerase subunit E</fullName>
    </alternativeName>
</protein>
<dbReference type="GO" id="GO:0000428">
    <property type="term" value="C:DNA-directed RNA polymerase complex"/>
    <property type="evidence" value="ECO:0007669"/>
    <property type="project" value="UniProtKB-KW"/>
</dbReference>
<dbReference type="EC" id="2.7.7.6" evidence="4"/>
<dbReference type="InterPro" id="IPR045113">
    <property type="entry name" value="Rpb7-like"/>
</dbReference>
<feature type="domain" description="S1 motif" evidence="5">
    <location>
        <begin position="82"/>
        <end position="165"/>
    </location>
</feature>
<reference evidence="7" key="1">
    <citation type="journal article" date="2020" name="mSystems">
        <title>Genome- and Community-Level Interaction Insights into Carbon Utilization and Element Cycling Functions of Hydrothermarchaeota in Hydrothermal Sediment.</title>
        <authorList>
            <person name="Zhou Z."/>
            <person name="Liu Y."/>
            <person name="Xu W."/>
            <person name="Pan J."/>
            <person name="Luo Z.H."/>
            <person name="Li M."/>
        </authorList>
    </citation>
    <scope>NUCLEOTIDE SEQUENCE [LARGE SCALE GENOMIC DNA]</scope>
    <source>
        <strain evidence="6">SpSt-629</strain>
        <strain evidence="7">SpSt-688</strain>
    </source>
</reference>
<dbReference type="CDD" id="cd04460">
    <property type="entry name" value="S1_RpoE"/>
    <property type="match status" value="1"/>
</dbReference>
<comment type="catalytic activity">
    <reaction evidence="4">
        <text>RNA(n) + a ribonucleoside 5'-triphosphate = RNA(n+1) + diphosphate</text>
        <dbReference type="Rhea" id="RHEA:21248"/>
        <dbReference type="Rhea" id="RHEA-COMP:14527"/>
        <dbReference type="Rhea" id="RHEA-COMP:17342"/>
        <dbReference type="ChEBI" id="CHEBI:33019"/>
        <dbReference type="ChEBI" id="CHEBI:61557"/>
        <dbReference type="ChEBI" id="CHEBI:140395"/>
        <dbReference type="EC" id="2.7.7.6"/>
    </reaction>
</comment>
<dbReference type="InterPro" id="IPR004519">
    <property type="entry name" value="RNAP_E/RPC8"/>
</dbReference>
<evidence type="ECO:0000256" key="3">
    <source>
        <dbReference type="ARBA" id="ARBA00023163"/>
    </source>
</evidence>
<gene>
    <name evidence="4" type="primary">rpo7</name>
    <name evidence="4" type="synonym">rpoE</name>
    <name evidence="6" type="ORF">ENT99_01105</name>
    <name evidence="7" type="ORF">ENU64_04950</name>
</gene>
<dbReference type="GO" id="GO:0003899">
    <property type="term" value="F:DNA-directed RNA polymerase activity"/>
    <property type="evidence" value="ECO:0007669"/>
    <property type="project" value="UniProtKB-UniRule"/>
</dbReference>
<dbReference type="EMBL" id="DTAU01000028">
    <property type="protein sequence ID" value="HFQ78286.1"/>
    <property type="molecule type" value="Genomic_DNA"/>
</dbReference>
<dbReference type="Pfam" id="PF00575">
    <property type="entry name" value="S1"/>
    <property type="match status" value="1"/>
</dbReference>
<evidence type="ECO:0000259" key="5">
    <source>
        <dbReference type="PROSITE" id="PS50126"/>
    </source>
</evidence>
<dbReference type="InterPro" id="IPR012340">
    <property type="entry name" value="NA-bd_OB-fold"/>
</dbReference>
<comment type="subunit">
    <text evidence="4">Part of the RNA polymerase complex. Forms a stalk with Rpo4 that extends from the main structure.</text>
</comment>
<comment type="function">
    <text evidence="4">DNA-dependent RNA polymerase (RNAP) catalyzes the transcription of DNA into RNA using the four ribonucleoside triphosphates as substrates.</text>
</comment>
<keyword evidence="2 4" id="KW-0240">DNA-directed RNA polymerase</keyword>
<dbReference type="EMBL" id="DTDH01000149">
    <property type="protein sequence ID" value="HGT98759.1"/>
    <property type="molecule type" value="Genomic_DNA"/>
</dbReference>
<dbReference type="InterPro" id="IPR005576">
    <property type="entry name" value="Rpb7-like_N"/>
</dbReference>
<dbReference type="NCBIfam" id="NF006333">
    <property type="entry name" value="PRK08563.1"/>
    <property type="match status" value="1"/>
</dbReference>
<evidence type="ECO:0000313" key="7">
    <source>
        <dbReference type="EMBL" id="HGT98759.1"/>
    </source>
</evidence>
<evidence type="ECO:0000256" key="4">
    <source>
        <dbReference type="HAMAP-Rule" id="MF_00865"/>
    </source>
</evidence>
<dbReference type="InterPro" id="IPR036898">
    <property type="entry name" value="RNA_pol_Rpb7-like_N_sf"/>
</dbReference>
<comment type="domain">
    <text evidence="4">Forms 2 domains with an elongated structure; Rpo4 packs into the hinge region between the 2 domains.</text>
</comment>
<dbReference type="SMART" id="SM00316">
    <property type="entry name" value="S1"/>
    <property type="match status" value="1"/>
</dbReference>
<sequence>MFRIYRLSDVIRIDPSKFGKPLEEIAFEELRKKYEGLKDKNLGLVLAIINIKVDPEGFIPLGDGAPHHRVEFDVLTYVPIINEVVEGPVNIVGRMGITLKIGPLEGFVHISQIADEEVKYDPLRNSIVLVQSKKVITQGDIVRARITSISFVPQAKLPRISMTMRQPYLGKLEWIEEKIRKFSFHDEPRKV</sequence>
<dbReference type="GO" id="GO:0006352">
    <property type="term" value="P:DNA-templated transcription initiation"/>
    <property type="evidence" value="ECO:0007669"/>
    <property type="project" value="InterPro"/>
</dbReference>
<dbReference type="InterPro" id="IPR046399">
    <property type="entry name" value="RNApol_Rpo7"/>
</dbReference>
<dbReference type="CDD" id="cd04331">
    <property type="entry name" value="RNAP_E_N"/>
    <property type="match status" value="1"/>
</dbReference>
<dbReference type="Pfam" id="PF03876">
    <property type="entry name" value="SHS2_Rpb7-N"/>
    <property type="match status" value="1"/>
</dbReference>
<keyword evidence="4" id="KW-0963">Cytoplasm</keyword>
<keyword evidence="3 4" id="KW-0804">Transcription</keyword>
<keyword evidence="4 7" id="KW-0808">Transferase</keyword>
<organism evidence="7">
    <name type="scientific">Ignisphaera aggregans</name>
    <dbReference type="NCBI Taxonomy" id="334771"/>
    <lineage>
        <taxon>Archaea</taxon>
        <taxon>Thermoproteota</taxon>
        <taxon>Thermoprotei</taxon>
        <taxon>Desulfurococcales</taxon>
        <taxon>Desulfurococcaceae</taxon>
        <taxon>Ignisphaera</taxon>
    </lineage>
</organism>
<dbReference type="GO" id="GO:0005737">
    <property type="term" value="C:cytoplasm"/>
    <property type="evidence" value="ECO:0007669"/>
    <property type="project" value="UniProtKB-SubCell"/>
</dbReference>
<dbReference type="AlphaFoldDB" id="A0A7J3MZ77"/>
<name>A0A7J3MZ77_9CREN</name>
<dbReference type="InterPro" id="IPR003029">
    <property type="entry name" value="S1_domain"/>
</dbReference>
<proteinExistence type="inferred from homology"/>
<evidence type="ECO:0000256" key="2">
    <source>
        <dbReference type="ARBA" id="ARBA00022478"/>
    </source>
</evidence>
<comment type="caution">
    <text evidence="7">The sequence shown here is derived from an EMBL/GenBank/DDBJ whole genome shotgun (WGS) entry which is preliminary data.</text>
</comment>
<dbReference type="Gene3D" id="3.30.1490.120">
    <property type="entry name" value="RNA polymerase Rpb7-like, N-terminal domain"/>
    <property type="match status" value="1"/>
</dbReference>
<dbReference type="PANTHER" id="PTHR12709:SF4">
    <property type="entry name" value="DNA-DIRECTED RNA POLYMERASE II SUBUNIT RPB7"/>
    <property type="match status" value="1"/>
</dbReference>
<evidence type="ECO:0000256" key="1">
    <source>
        <dbReference type="ARBA" id="ARBA00009307"/>
    </source>
</evidence>
<dbReference type="NCBIfam" id="TIGR00448">
    <property type="entry name" value="rpoE"/>
    <property type="match status" value="1"/>
</dbReference>
<accession>A0A7J3MZ77</accession>
<comment type="similarity">
    <text evidence="1 4">Belongs to the eukaryotic RPB7/RPC8 RNA polymerase subunit family.</text>
</comment>
<keyword evidence="4 7" id="KW-0548">Nucleotidyltransferase</keyword>
<comment type="subcellular location">
    <subcellularLocation>
        <location evidence="4">Cytoplasm</location>
    </subcellularLocation>
</comment>
<dbReference type="HAMAP" id="MF_00865">
    <property type="entry name" value="RNApol_arch_Rpo7"/>
    <property type="match status" value="1"/>
</dbReference>
<dbReference type="GO" id="GO:0003677">
    <property type="term" value="F:DNA binding"/>
    <property type="evidence" value="ECO:0007669"/>
    <property type="project" value="InterPro"/>
</dbReference>
<dbReference type="SUPFAM" id="SSF88798">
    <property type="entry name" value="N-terminal, heterodimerisation domain of RBP7 (RpoE)"/>
    <property type="match status" value="1"/>
</dbReference>
<dbReference type="SUPFAM" id="SSF50249">
    <property type="entry name" value="Nucleic acid-binding proteins"/>
    <property type="match status" value="1"/>
</dbReference>
<dbReference type="PROSITE" id="PS50126">
    <property type="entry name" value="S1"/>
    <property type="match status" value="1"/>
</dbReference>